<dbReference type="Proteomes" id="UP000198921">
    <property type="component" value="Unassembled WGS sequence"/>
</dbReference>
<evidence type="ECO:0000313" key="1">
    <source>
        <dbReference type="EMBL" id="SDY87760.1"/>
    </source>
</evidence>
<dbReference type="STRING" id="1137993.SAMN05660209_03936"/>
<dbReference type="RefSeq" id="WP_091160035.1">
    <property type="nucleotide sequence ID" value="NZ_FNOT01000013.1"/>
</dbReference>
<dbReference type="EMBL" id="FNOT01000013">
    <property type="protein sequence ID" value="SDY87760.1"/>
    <property type="molecule type" value="Genomic_DNA"/>
</dbReference>
<reference evidence="2" key="1">
    <citation type="submission" date="2016-10" db="EMBL/GenBank/DDBJ databases">
        <authorList>
            <person name="Varghese N."/>
            <person name="Submissions S."/>
        </authorList>
    </citation>
    <scope>NUCLEOTIDE SEQUENCE [LARGE SCALE GENOMIC DNA]</scope>
    <source>
        <strain evidence="2">DSM 45422</strain>
    </source>
</reference>
<dbReference type="OrthoDB" id="2302572at2"/>
<name>A0A1H3NGH9_9ACTN</name>
<gene>
    <name evidence="1" type="ORF">SAMN05660209_03936</name>
</gene>
<protein>
    <submittedName>
        <fullName evidence="1">Uncharacterized protein</fullName>
    </submittedName>
</protein>
<accession>A0A1H3NGH9</accession>
<proteinExistence type="predicted"/>
<keyword evidence="2" id="KW-1185">Reference proteome</keyword>
<organism evidence="1 2">
    <name type="scientific">Geodermatophilus africanus</name>
    <dbReference type="NCBI Taxonomy" id="1137993"/>
    <lineage>
        <taxon>Bacteria</taxon>
        <taxon>Bacillati</taxon>
        <taxon>Actinomycetota</taxon>
        <taxon>Actinomycetes</taxon>
        <taxon>Geodermatophilales</taxon>
        <taxon>Geodermatophilaceae</taxon>
        <taxon>Geodermatophilus</taxon>
    </lineage>
</organism>
<evidence type="ECO:0000313" key="2">
    <source>
        <dbReference type="Proteomes" id="UP000198921"/>
    </source>
</evidence>
<dbReference type="AlphaFoldDB" id="A0A1H3NGH9"/>
<sequence>MPLSTAATCARITAELNAPGQPFSYSCEGDRVVGTWDVADVTYQGLLSAGTIDEDYAITVILDEQSGTYDVSERKRESESDVRLSGGTLQFGGSKQVFKGRSIGRSWGGGAALRATSHGQVGHTWSYEFETSRIKQPLFDLLQDAGWQPRKQGFLARLFSR</sequence>